<feature type="region of interest" description="Disordered" evidence="1">
    <location>
        <begin position="1"/>
        <end position="164"/>
    </location>
</feature>
<evidence type="ECO:0000313" key="2">
    <source>
        <dbReference type="EMBL" id="CAL1591549.1"/>
    </source>
</evidence>
<organism evidence="2 3">
    <name type="scientific">Knipowitschia caucasica</name>
    <name type="common">Caucasian dwarf goby</name>
    <name type="synonym">Pomatoschistus caucasicus</name>
    <dbReference type="NCBI Taxonomy" id="637954"/>
    <lineage>
        <taxon>Eukaryota</taxon>
        <taxon>Metazoa</taxon>
        <taxon>Chordata</taxon>
        <taxon>Craniata</taxon>
        <taxon>Vertebrata</taxon>
        <taxon>Euteleostomi</taxon>
        <taxon>Actinopterygii</taxon>
        <taxon>Neopterygii</taxon>
        <taxon>Teleostei</taxon>
        <taxon>Neoteleostei</taxon>
        <taxon>Acanthomorphata</taxon>
        <taxon>Gobiaria</taxon>
        <taxon>Gobiiformes</taxon>
        <taxon>Gobioidei</taxon>
        <taxon>Gobiidae</taxon>
        <taxon>Gobiinae</taxon>
        <taxon>Knipowitschia</taxon>
    </lineage>
</organism>
<feature type="compositionally biased region" description="Basic and acidic residues" evidence="1">
    <location>
        <begin position="116"/>
        <end position="125"/>
    </location>
</feature>
<evidence type="ECO:0000256" key="1">
    <source>
        <dbReference type="SAM" id="MobiDB-lite"/>
    </source>
</evidence>
<keyword evidence="3" id="KW-1185">Reference proteome</keyword>
<name>A0AAV2KW28_KNICA</name>
<dbReference type="AlphaFoldDB" id="A0AAV2KW28"/>
<protein>
    <submittedName>
        <fullName evidence="2">Uncharacterized protein</fullName>
    </submittedName>
</protein>
<sequence>MSNSGGPGYASASAARVKVQASGARLSIRQDPGTLWGPRGASGAKKQKENTMNPATRSDTAVIMSRSSGGERQRSRCSGGRGGRGWGGNQWLLPGARSQTPMLSCGRVPRGPGGHGFDRWRKESYFKACTQPPLPPQTPRRSLRSMGGGGGVEACDPPPPALSS</sequence>
<proteinExistence type="predicted"/>
<gene>
    <name evidence="2" type="ORF">KC01_LOCUS20911</name>
</gene>
<accession>A0AAV2KW28</accession>
<feature type="compositionally biased region" description="Polar residues" evidence="1">
    <location>
        <begin position="50"/>
        <end position="59"/>
    </location>
</feature>
<dbReference type="EMBL" id="OZ035824">
    <property type="protein sequence ID" value="CAL1591549.1"/>
    <property type="molecule type" value="Genomic_DNA"/>
</dbReference>
<evidence type="ECO:0000313" key="3">
    <source>
        <dbReference type="Proteomes" id="UP001497482"/>
    </source>
</evidence>
<dbReference type="Proteomes" id="UP001497482">
    <property type="component" value="Chromosome 2"/>
</dbReference>
<reference evidence="2 3" key="1">
    <citation type="submission" date="2024-04" db="EMBL/GenBank/DDBJ databases">
        <authorList>
            <person name="Waldvogel A.-M."/>
            <person name="Schoenle A."/>
        </authorList>
    </citation>
    <scope>NUCLEOTIDE SEQUENCE [LARGE SCALE GENOMIC DNA]</scope>
</reference>
<feature type="compositionally biased region" description="Gly residues" evidence="1">
    <location>
        <begin position="79"/>
        <end position="88"/>
    </location>
</feature>